<dbReference type="PROSITE" id="PS50268">
    <property type="entry name" value="CADHERIN_2"/>
    <property type="match status" value="1"/>
</dbReference>
<dbReference type="OrthoDB" id="9773411at2"/>
<dbReference type="InterPro" id="IPR018511">
    <property type="entry name" value="Hemolysin-typ_Ca-bd_CS"/>
</dbReference>
<dbReference type="GO" id="GO:0016020">
    <property type="term" value="C:membrane"/>
    <property type="evidence" value="ECO:0007669"/>
    <property type="project" value="InterPro"/>
</dbReference>
<dbReference type="InterPro" id="IPR001343">
    <property type="entry name" value="Hemolysn_Ca-bd"/>
</dbReference>
<dbReference type="Gene3D" id="2.150.10.10">
    <property type="entry name" value="Serralysin-like metalloprotease, C-terminal"/>
    <property type="match status" value="1"/>
</dbReference>
<dbReference type="EMBL" id="LNCU01000117">
    <property type="protein sequence ID" value="KWV46310.1"/>
    <property type="molecule type" value="Genomic_DNA"/>
</dbReference>
<feature type="compositionally biased region" description="Low complexity" evidence="1">
    <location>
        <begin position="1345"/>
        <end position="1371"/>
    </location>
</feature>
<evidence type="ECO:0000259" key="2">
    <source>
        <dbReference type="PROSITE" id="PS50268"/>
    </source>
</evidence>
<dbReference type="InterPro" id="IPR011049">
    <property type="entry name" value="Serralysin-like_metalloprot_C"/>
</dbReference>
<organism evidence="3 4">
    <name type="scientific">Bradyrhizobium macuxiense</name>
    <dbReference type="NCBI Taxonomy" id="1755647"/>
    <lineage>
        <taxon>Bacteria</taxon>
        <taxon>Pseudomonadati</taxon>
        <taxon>Pseudomonadota</taxon>
        <taxon>Alphaproteobacteria</taxon>
        <taxon>Hyphomicrobiales</taxon>
        <taxon>Nitrobacteraceae</taxon>
        <taxon>Bradyrhizobium</taxon>
    </lineage>
</organism>
<dbReference type="InterPro" id="IPR002126">
    <property type="entry name" value="Cadherin-like_dom"/>
</dbReference>
<proteinExistence type="predicted"/>
<feature type="compositionally biased region" description="Polar residues" evidence="1">
    <location>
        <begin position="1325"/>
        <end position="1344"/>
    </location>
</feature>
<dbReference type="GO" id="GO:0005509">
    <property type="term" value="F:calcium ion binding"/>
    <property type="evidence" value="ECO:0007669"/>
    <property type="project" value="InterPro"/>
</dbReference>
<reference evidence="3 4" key="1">
    <citation type="submission" date="2015-11" db="EMBL/GenBank/DDBJ databases">
        <title>Draft Genome Sequence of the Strain BR 10303 (Bradyrhizobium sp.) isolated from nodules of Centrolobium paraense.</title>
        <authorList>
            <person name="Zelli J.E."/>
            <person name="Simoes-Araujo J.L."/>
            <person name="Barauna A.C."/>
            <person name="Silva K."/>
        </authorList>
    </citation>
    <scope>NUCLEOTIDE SEQUENCE [LARGE SCALE GENOMIC DNA]</scope>
    <source>
        <strain evidence="3 4">BR 10303</strain>
    </source>
</reference>
<name>A0A125Q5Z7_9BRAD</name>
<accession>A0A125Q5Z7</accession>
<feature type="region of interest" description="Disordered" evidence="1">
    <location>
        <begin position="1324"/>
        <end position="1371"/>
    </location>
</feature>
<protein>
    <recommendedName>
        <fullName evidence="2">Cadherin domain-containing protein</fullName>
    </recommendedName>
</protein>
<dbReference type="SUPFAM" id="SSF51120">
    <property type="entry name" value="beta-Roll"/>
    <property type="match status" value="1"/>
</dbReference>
<feature type="domain" description="Cadherin" evidence="2">
    <location>
        <begin position="300"/>
        <end position="423"/>
    </location>
</feature>
<evidence type="ECO:0000313" key="3">
    <source>
        <dbReference type="EMBL" id="KWV46310.1"/>
    </source>
</evidence>
<gene>
    <name evidence="3" type="ORF">AS156_21665</name>
</gene>
<dbReference type="Pfam" id="PF00353">
    <property type="entry name" value="HemolysinCabind"/>
    <property type="match status" value="1"/>
</dbReference>
<evidence type="ECO:0000256" key="1">
    <source>
        <dbReference type="SAM" id="MobiDB-lite"/>
    </source>
</evidence>
<dbReference type="GO" id="GO:0007156">
    <property type="term" value="P:homophilic cell adhesion via plasma membrane adhesion molecules"/>
    <property type="evidence" value="ECO:0007669"/>
    <property type="project" value="InterPro"/>
</dbReference>
<dbReference type="NCBIfam" id="TIGR03661">
    <property type="entry name" value="T1SS_VCA0849"/>
    <property type="match status" value="1"/>
</dbReference>
<sequence length="1436" mass="143862">MHFTSTDAAAVLPADLTLTNGTASFSETFDTAGSQTITATDTVSAINGTSNTEIVGPGPATHFVVTIPANGRAENPGTGTVTALDAHNNVVTDYTGTVHFTSTDGLAVLPADMTLTNGTGTFSETFDTVGSQTITATDTVNTAITGTSNSETVGPPDAPPVITAGHTLNYTEAQAPTAIDPTLTVTDSDSATLASATIQITGNYVAGEDVLAFTNTANITGTFDAVHGKLTLTGTDTVANYQAALESITYFDTSQNPSTSPRTVTITASDGIVDSTAATDTITVVSVDNPPVNTVPGAQTILENQPLTFSTANSNAISVNDVDVGTGNLQVTLTVLHGTLALGATSGLTITGNNTGTVELTGTEANVNAALAGLVYTPTTSTSGSDTLTIATDDLGNTGTGGPHTTTSTVGITVTSVNQPPSFTLSANETESNETTSAQSVSVANFVTNISPGPAGESAQTVHFNVTGDSNPSMFSVAPTISANGTLTYTVVPGYAGTATITIDAQDNGGTANGGNDTSATQTFAIDVAPVANTPTISEGSLQPTAATAEHQVNTTTGSGIAQESGTVTALSGGGYVVAWQDTQNDALDARIYNASGTPIGNDFHIAFDSTDTLTYSAGGAALKGMPTGSPYAGGFLEVDMVSNAATGTETIEGRILSSTGATEVSAFRISPASSDLHVGVGPLSAAVFSNGSFVVAWEDVTGSNQSTIELQRFDANGNPVHQDGSTSGLAEFQASQSAAGVSEDPDITVLSNGNFVVTWDYSATNTATTRDVFYQVYSSTGAAIGGPTMANTSTGDERDVASVTALANGGFAITWESNNEVSGTSGMDIYTRIFNASGTAVTGEILVNSAATAGSQSSSSIVGLPDGGFFVTWDTDENAGNEDLLGQRYDANGNKVGGAFLINQTTAGSQEQTPNFDHDPTAVLNSGQLVSVWTSQQTGSTESDIFARTYSIPGDGPENGTVSLDTISALVTGSAGTTKTNGGLEVIQEIDLSGIPTGSGTFSFSVGHAGATAGTWVIDNAADIVSLATTPLTMTSPAGYSGNFTLSVTAVASDTATLSTGDVTSTATSSTLTIPVGVKAPGDPIFAADSASAFSLNLDPVASGDTVAITSLPGNGTLEYADGTLVAAGAILTAAQFAGLKFAPLDLGADTSADLTFTVSDGTTDTVNTVPINLVHGTGVTINGDGGNDHIIGSPGADILHAGSGQDILTGGGGADRFVFDMSAPTDTTASALKIDQITDYSAAGGDTIDLTSWFSAATITHADIASLVKVTEDAGGTSATLQVNTATAGQTAHWVDLVKLNGTAAGDAVNVEIDAAHPAVATQIHSSPASGQGQSATLVSTQAPGPANSGGSPPTSSPPTSAQTSAGSFDFSTFSSGSQGLVDPTLSHPGETAGGAFYSLPSTPTAQVDEAHMLGISVENLTAHINQGFHGLLI</sequence>
<evidence type="ECO:0000313" key="4">
    <source>
        <dbReference type="Proteomes" id="UP000057737"/>
    </source>
</evidence>
<keyword evidence="4" id="KW-1185">Reference proteome</keyword>
<dbReference type="Proteomes" id="UP000057737">
    <property type="component" value="Unassembled WGS sequence"/>
</dbReference>
<dbReference type="PRINTS" id="PR00313">
    <property type="entry name" value="CABNDNGRPT"/>
</dbReference>
<dbReference type="InterPro" id="IPR019960">
    <property type="entry name" value="T1SS_VCA0849"/>
</dbReference>
<comment type="caution">
    <text evidence="3">The sequence shown here is derived from an EMBL/GenBank/DDBJ whole genome shotgun (WGS) entry which is preliminary data.</text>
</comment>
<dbReference type="PROSITE" id="PS00330">
    <property type="entry name" value="HEMOLYSIN_CALCIUM"/>
    <property type="match status" value="1"/>
</dbReference>